<evidence type="ECO:0000313" key="3">
    <source>
        <dbReference type="Proteomes" id="UP001302696"/>
    </source>
</evidence>
<organism evidence="2 3">
    <name type="scientific">Pediococcus inopinatus</name>
    <dbReference type="NCBI Taxonomy" id="114090"/>
    <lineage>
        <taxon>Bacteria</taxon>
        <taxon>Bacillati</taxon>
        <taxon>Bacillota</taxon>
        <taxon>Bacilli</taxon>
        <taxon>Lactobacillales</taxon>
        <taxon>Lactobacillaceae</taxon>
        <taxon>Pediococcus</taxon>
    </lineage>
</organism>
<evidence type="ECO:0008006" key="4">
    <source>
        <dbReference type="Google" id="ProtNLM"/>
    </source>
</evidence>
<keyword evidence="1" id="KW-0732">Signal</keyword>
<feature type="signal peptide" evidence="1">
    <location>
        <begin position="1"/>
        <end position="24"/>
    </location>
</feature>
<dbReference type="EMBL" id="CP104778">
    <property type="protein sequence ID" value="WPC21248.1"/>
    <property type="molecule type" value="Genomic_DNA"/>
</dbReference>
<name>A0ABZ0Q2Q7_9LACO</name>
<gene>
    <name evidence="2" type="ORF">N6G96_08185</name>
</gene>
<sequence length="251" mass="27508">MKKIMLLMSTVLVLIFGYSMKVHADSSTENDLSTINDSLVKKTAGDNSQTTVERAVSELTDQQKEVLLNETQSVIKKATTEGNDTGYILEEANLGNGFTVQVQSQDVSENQAIGNNEPLLRSSTSGHYDITKAYGNREYIITAGVNWKGLGFYSQRLNMHYTLSNSGIKMRYSNTAGSYSYVSGLSTSCKTTDFSATHVGANVNAYAKFTCSGILSTPAGAIDYVHGAVKITSWSKTNKNMKLHESWYLEK</sequence>
<dbReference type="RefSeq" id="WP_057772271.1">
    <property type="nucleotide sequence ID" value="NZ_BBIM01000034.1"/>
</dbReference>
<proteinExistence type="predicted"/>
<keyword evidence="3" id="KW-1185">Reference proteome</keyword>
<feature type="chain" id="PRO_5046056016" description="Extracellular protein" evidence="1">
    <location>
        <begin position="25"/>
        <end position="251"/>
    </location>
</feature>
<dbReference type="Proteomes" id="UP001302696">
    <property type="component" value="Chromosome"/>
</dbReference>
<protein>
    <recommendedName>
        <fullName evidence="4">Extracellular protein</fullName>
    </recommendedName>
</protein>
<accession>A0ABZ0Q2Q7</accession>
<reference evidence="3" key="1">
    <citation type="submission" date="2024-06" db="EMBL/GenBank/DDBJ databases">
        <authorList>
            <person name="Chang H.C."/>
            <person name="Mun S.Y."/>
        </authorList>
    </citation>
    <scope>NUCLEOTIDE SEQUENCE [LARGE SCALE GENOMIC DNA]</scope>
    <source>
        <strain evidence="3">KT1</strain>
    </source>
</reference>
<evidence type="ECO:0000313" key="2">
    <source>
        <dbReference type="EMBL" id="WPC21248.1"/>
    </source>
</evidence>
<evidence type="ECO:0000256" key="1">
    <source>
        <dbReference type="SAM" id="SignalP"/>
    </source>
</evidence>